<sequence length="72" mass="8053">MGRTLYLNFHIPKNSTRSTVITDTIMVTAILIVRSVPNISTSATVFDIMMVSYAVEIAFRCPYLLLSSRPDV</sequence>
<dbReference type="EMBL" id="HACG01016909">
    <property type="protein sequence ID" value="CEK63774.1"/>
    <property type="molecule type" value="Transcribed_RNA"/>
</dbReference>
<protein>
    <submittedName>
        <fullName evidence="1">Uncharacterized protein</fullName>
    </submittedName>
</protein>
<evidence type="ECO:0000313" key="1">
    <source>
        <dbReference type="EMBL" id="CEK63774.1"/>
    </source>
</evidence>
<proteinExistence type="predicted"/>
<name>A0A0B6Z537_9EUPU</name>
<gene>
    <name evidence="1" type="primary">ORF49425</name>
</gene>
<dbReference type="AlphaFoldDB" id="A0A0B6Z537"/>
<accession>A0A0B6Z537</accession>
<feature type="non-terminal residue" evidence="1">
    <location>
        <position position="72"/>
    </location>
</feature>
<reference evidence="1" key="1">
    <citation type="submission" date="2014-12" db="EMBL/GenBank/DDBJ databases">
        <title>Insight into the proteome of Arion vulgaris.</title>
        <authorList>
            <person name="Aradska J."/>
            <person name="Bulat T."/>
            <person name="Smidak R."/>
            <person name="Sarate P."/>
            <person name="Gangsoo J."/>
            <person name="Sialana F."/>
            <person name="Bilban M."/>
            <person name="Lubec G."/>
        </authorList>
    </citation>
    <scope>NUCLEOTIDE SEQUENCE</scope>
    <source>
        <tissue evidence="1">Skin</tissue>
    </source>
</reference>
<organism evidence="1">
    <name type="scientific">Arion vulgaris</name>
    <dbReference type="NCBI Taxonomy" id="1028688"/>
    <lineage>
        <taxon>Eukaryota</taxon>
        <taxon>Metazoa</taxon>
        <taxon>Spiralia</taxon>
        <taxon>Lophotrochozoa</taxon>
        <taxon>Mollusca</taxon>
        <taxon>Gastropoda</taxon>
        <taxon>Heterobranchia</taxon>
        <taxon>Euthyneura</taxon>
        <taxon>Panpulmonata</taxon>
        <taxon>Eupulmonata</taxon>
        <taxon>Stylommatophora</taxon>
        <taxon>Helicina</taxon>
        <taxon>Arionoidea</taxon>
        <taxon>Arionidae</taxon>
        <taxon>Arion</taxon>
    </lineage>
</organism>